<keyword evidence="2" id="KW-1185">Reference proteome</keyword>
<proteinExistence type="predicted"/>
<dbReference type="AlphaFoldDB" id="A0A5B7EAU4"/>
<name>A0A5B7EAU4_PORTR</name>
<evidence type="ECO:0000313" key="1">
    <source>
        <dbReference type="EMBL" id="MPC31252.1"/>
    </source>
</evidence>
<protein>
    <submittedName>
        <fullName evidence="1">Uncharacterized protein</fullName>
    </submittedName>
</protein>
<accession>A0A5B7EAU4</accession>
<organism evidence="1 2">
    <name type="scientific">Portunus trituberculatus</name>
    <name type="common">Swimming crab</name>
    <name type="synonym">Neptunus trituberculatus</name>
    <dbReference type="NCBI Taxonomy" id="210409"/>
    <lineage>
        <taxon>Eukaryota</taxon>
        <taxon>Metazoa</taxon>
        <taxon>Ecdysozoa</taxon>
        <taxon>Arthropoda</taxon>
        <taxon>Crustacea</taxon>
        <taxon>Multicrustacea</taxon>
        <taxon>Malacostraca</taxon>
        <taxon>Eumalacostraca</taxon>
        <taxon>Eucarida</taxon>
        <taxon>Decapoda</taxon>
        <taxon>Pleocyemata</taxon>
        <taxon>Brachyura</taxon>
        <taxon>Eubrachyura</taxon>
        <taxon>Portunoidea</taxon>
        <taxon>Portunidae</taxon>
        <taxon>Portuninae</taxon>
        <taxon>Portunus</taxon>
    </lineage>
</organism>
<dbReference type="Proteomes" id="UP000324222">
    <property type="component" value="Unassembled WGS sequence"/>
</dbReference>
<reference evidence="1 2" key="1">
    <citation type="submission" date="2019-05" db="EMBL/GenBank/DDBJ databases">
        <title>Another draft genome of Portunus trituberculatus and its Hox gene families provides insights of decapod evolution.</title>
        <authorList>
            <person name="Jeong J.-H."/>
            <person name="Song I."/>
            <person name="Kim S."/>
            <person name="Choi T."/>
            <person name="Kim D."/>
            <person name="Ryu S."/>
            <person name="Kim W."/>
        </authorList>
    </citation>
    <scope>NUCLEOTIDE SEQUENCE [LARGE SCALE GENOMIC DNA]</scope>
    <source>
        <tissue evidence="1">Muscle</tissue>
    </source>
</reference>
<gene>
    <name evidence="1" type="ORF">E2C01_024536</name>
</gene>
<sequence>MHNLRLVCGRHSFLSFYLARDISTCIFFSVDSSSTPKEEQPPLQHPVCLQFTFTSCQGAN</sequence>
<dbReference type="EMBL" id="VSRR010002398">
    <property type="protein sequence ID" value="MPC31252.1"/>
    <property type="molecule type" value="Genomic_DNA"/>
</dbReference>
<comment type="caution">
    <text evidence="1">The sequence shown here is derived from an EMBL/GenBank/DDBJ whole genome shotgun (WGS) entry which is preliminary data.</text>
</comment>
<evidence type="ECO:0000313" key="2">
    <source>
        <dbReference type="Proteomes" id="UP000324222"/>
    </source>
</evidence>